<dbReference type="PANTHER" id="PTHR30636:SF3">
    <property type="entry name" value="UPF0701 PROTEIN YICC"/>
    <property type="match status" value="1"/>
</dbReference>
<evidence type="ECO:0000313" key="9">
    <source>
        <dbReference type="EMBL" id="MBK5930002.1"/>
    </source>
</evidence>
<evidence type="ECO:0000256" key="4">
    <source>
        <dbReference type="ARBA" id="ARBA00022801"/>
    </source>
</evidence>
<evidence type="ECO:0000259" key="8">
    <source>
        <dbReference type="Pfam" id="PF08340"/>
    </source>
</evidence>
<dbReference type="Proteomes" id="UP001296967">
    <property type="component" value="Unassembled WGS sequence"/>
</dbReference>
<reference evidence="9" key="2">
    <citation type="journal article" date="2020" name="Microorganisms">
        <title>Osmotic Adaptation and Compatible Solute Biosynthesis of Phototrophic Bacteria as Revealed from Genome Analyses.</title>
        <authorList>
            <person name="Imhoff J.F."/>
            <person name="Rahn T."/>
            <person name="Kunzel S."/>
            <person name="Keller A."/>
            <person name="Neulinger S.C."/>
        </authorList>
    </citation>
    <scope>NUCLEOTIDE SEQUENCE</scope>
    <source>
        <strain evidence="9">DSM 4395</strain>
    </source>
</reference>
<dbReference type="EMBL" id="NHSF01000035">
    <property type="protein sequence ID" value="MBK5930002.1"/>
    <property type="molecule type" value="Genomic_DNA"/>
</dbReference>
<evidence type="ECO:0000256" key="1">
    <source>
        <dbReference type="ARBA" id="ARBA00001968"/>
    </source>
</evidence>
<evidence type="ECO:0000256" key="3">
    <source>
        <dbReference type="ARBA" id="ARBA00022759"/>
    </source>
</evidence>
<organism evidence="9 10">
    <name type="scientific">Halochromatium salexigens</name>
    <name type="common">Chromatium salexigens</name>
    <dbReference type="NCBI Taxonomy" id="49447"/>
    <lineage>
        <taxon>Bacteria</taxon>
        <taxon>Pseudomonadati</taxon>
        <taxon>Pseudomonadota</taxon>
        <taxon>Gammaproteobacteria</taxon>
        <taxon>Chromatiales</taxon>
        <taxon>Chromatiaceae</taxon>
        <taxon>Halochromatium</taxon>
    </lineage>
</organism>
<evidence type="ECO:0000256" key="2">
    <source>
        <dbReference type="ARBA" id="ARBA00022722"/>
    </source>
</evidence>
<dbReference type="InterPro" id="IPR013527">
    <property type="entry name" value="YicC-like_N"/>
</dbReference>
<keyword evidence="2" id="KW-0540">Nuclease</keyword>
<dbReference type="AlphaFoldDB" id="A0AAJ0XFS8"/>
<keyword evidence="3" id="KW-0255">Endonuclease</keyword>
<evidence type="ECO:0000256" key="5">
    <source>
        <dbReference type="ARBA" id="ARBA00035648"/>
    </source>
</evidence>
<protein>
    <submittedName>
        <fullName evidence="9">YicC family protein</fullName>
    </submittedName>
</protein>
<dbReference type="RefSeq" id="WP_201244417.1">
    <property type="nucleotide sequence ID" value="NZ_NHSF01000035.1"/>
</dbReference>
<feature type="domain" description="Endoribonuclease YicC-like C-terminal" evidence="8">
    <location>
        <begin position="183"/>
        <end position="300"/>
    </location>
</feature>
<name>A0AAJ0XFS8_HALSE</name>
<dbReference type="Pfam" id="PF03755">
    <property type="entry name" value="YicC-like_N"/>
    <property type="match status" value="1"/>
</dbReference>
<dbReference type="GO" id="GO:0004521">
    <property type="term" value="F:RNA endonuclease activity"/>
    <property type="evidence" value="ECO:0007669"/>
    <property type="project" value="InterPro"/>
</dbReference>
<evidence type="ECO:0000259" key="7">
    <source>
        <dbReference type="Pfam" id="PF03755"/>
    </source>
</evidence>
<comment type="similarity">
    <text evidence="5">Belongs to the YicC/YloC family.</text>
</comment>
<gene>
    <name evidence="9" type="ORF">CCR82_05540</name>
</gene>
<sequence>MVRSMTAFARQDRNTEAGALTWEVRSVNHRFLEPHLRLPDDMRGLEPAVRQALGRRLGRGKIDLSLRLDGRGAQGAQGANGAQGGGRGELRVNQVLLEQLLKAADQVATRIGEPAAPHLFDLMSWPGVLEEAPKDLEALSSAAMELLEQVLTALIEAREREGERMKTLLLERCDKLLERVAEVRERMPEVLAGIRARIGERLAEVRDQLDETRLEQEMTLIAQRLDVDEEMDRLASHITEIRDSLGSDEPIGRRLDFLMQELNREANTLSSKSTDAAVTRAAVDMKVLIEQMREQVQNIE</sequence>
<proteinExistence type="inferred from homology"/>
<reference evidence="9" key="1">
    <citation type="submission" date="2017-05" db="EMBL/GenBank/DDBJ databases">
        <authorList>
            <person name="Imhoff J.F."/>
            <person name="Rahn T."/>
            <person name="Kuenzel S."/>
            <person name="Neulinger S.C."/>
        </authorList>
    </citation>
    <scope>NUCLEOTIDE SEQUENCE</scope>
    <source>
        <strain evidence="9">DSM 4395</strain>
    </source>
</reference>
<dbReference type="PANTHER" id="PTHR30636">
    <property type="entry name" value="UPF0701 PROTEIN YICC"/>
    <property type="match status" value="1"/>
</dbReference>
<dbReference type="NCBIfam" id="TIGR00255">
    <property type="entry name" value="YicC/YloC family endoribonuclease"/>
    <property type="match status" value="1"/>
</dbReference>
<feature type="coiled-coil region" evidence="6">
    <location>
        <begin position="166"/>
        <end position="215"/>
    </location>
</feature>
<comment type="caution">
    <text evidence="9">The sequence shown here is derived from an EMBL/GenBank/DDBJ whole genome shotgun (WGS) entry which is preliminary data.</text>
</comment>
<feature type="domain" description="Endoribonuclease YicC-like N-terminal" evidence="7">
    <location>
        <begin position="2"/>
        <end position="166"/>
    </location>
</feature>
<keyword evidence="10" id="KW-1185">Reference proteome</keyword>
<keyword evidence="4" id="KW-0378">Hydrolase</keyword>
<comment type="cofactor">
    <cofactor evidence="1">
        <name>a divalent metal cation</name>
        <dbReference type="ChEBI" id="CHEBI:60240"/>
    </cofactor>
</comment>
<evidence type="ECO:0000313" key="10">
    <source>
        <dbReference type="Proteomes" id="UP001296967"/>
    </source>
</evidence>
<keyword evidence="6" id="KW-0175">Coiled coil</keyword>
<dbReference type="InterPro" id="IPR013551">
    <property type="entry name" value="YicC-like_C"/>
</dbReference>
<evidence type="ECO:0000256" key="6">
    <source>
        <dbReference type="SAM" id="Coils"/>
    </source>
</evidence>
<dbReference type="InterPro" id="IPR005229">
    <property type="entry name" value="YicC/YloC-like"/>
</dbReference>
<accession>A0AAJ0XFS8</accession>
<dbReference type="GO" id="GO:0016787">
    <property type="term" value="F:hydrolase activity"/>
    <property type="evidence" value="ECO:0007669"/>
    <property type="project" value="UniProtKB-KW"/>
</dbReference>
<dbReference type="Pfam" id="PF08340">
    <property type="entry name" value="YicC-like_C"/>
    <property type="match status" value="1"/>
</dbReference>